<evidence type="ECO:0000313" key="3">
    <source>
        <dbReference type="Proteomes" id="UP000018130"/>
    </source>
</evidence>
<reference evidence="2 3" key="1">
    <citation type="submission" date="2013-01" db="EMBL/GenBank/DDBJ databases">
        <authorList>
            <person name="Bench S."/>
        </authorList>
    </citation>
    <scope>NUCLEOTIDE SEQUENCE [LARGE SCALE GENOMIC DNA]</scope>
    <source>
        <strain evidence="2 3">WH 0402</strain>
    </source>
</reference>
<dbReference type="InterPro" id="IPR045076">
    <property type="entry name" value="MutS"/>
</dbReference>
<feature type="domain" description="DNA mismatch repair protein MutS core" evidence="1">
    <location>
        <begin position="5"/>
        <end position="138"/>
    </location>
</feature>
<dbReference type="AlphaFoldDB" id="T2JW69"/>
<dbReference type="GO" id="GO:0005829">
    <property type="term" value="C:cytosol"/>
    <property type="evidence" value="ECO:0007669"/>
    <property type="project" value="TreeGrafter"/>
</dbReference>
<protein>
    <submittedName>
        <fullName evidence="2">DNA mismatch repair protein MutS</fullName>
    </submittedName>
</protein>
<proteinExistence type="predicted"/>
<sequence>MRDGSFHGSLLWALDRTCTAMGGRALRRWLLEPLLNIKGIVARQNTIEQLIENPSLRQDIRQLLRSIYDLERISGRVGAGTANARDLLSLAESLVKLKELAELASQGDSPYLKALQNVPPDLEKLGQYVIDHLVESPPYI</sequence>
<dbReference type="GO" id="GO:0006298">
    <property type="term" value="P:mismatch repair"/>
    <property type="evidence" value="ECO:0007669"/>
    <property type="project" value="InterPro"/>
</dbReference>
<dbReference type="SUPFAM" id="SSF48334">
    <property type="entry name" value="DNA repair protein MutS, domain III"/>
    <property type="match status" value="1"/>
</dbReference>
<organism evidence="2 3">
    <name type="scientific">Crocosphaera watsonii WH 0402</name>
    <dbReference type="NCBI Taxonomy" id="1284629"/>
    <lineage>
        <taxon>Bacteria</taxon>
        <taxon>Bacillati</taxon>
        <taxon>Cyanobacteriota</taxon>
        <taxon>Cyanophyceae</taxon>
        <taxon>Oscillatoriophycideae</taxon>
        <taxon>Chroococcales</taxon>
        <taxon>Aphanothecaceae</taxon>
        <taxon>Crocosphaera</taxon>
    </lineage>
</organism>
<dbReference type="PANTHER" id="PTHR11361:SF34">
    <property type="entry name" value="DNA MISMATCH REPAIR PROTEIN MSH1, MITOCHONDRIAL"/>
    <property type="match status" value="1"/>
</dbReference>
<reference evidence="2 3" key="2">
    <citation type="submission" date="2013-09" db="EMBL/GenBank/DDBJ databases">
        <title>Whole genome comparison of six Crocosphaera watsonii strains with differing phenotypes.</title>
        <authorList>
            <person name="Bench S.R."/>
            <person name="Heller P."/>
            <person name="Frank I."/>
            <person name="Arciniega M."/>
            <person name="Shilova I.N."/>
            <person name="Zehr J.P."/>
        </authorList>
    </citation>
    <scope>NUCLEOTIDE SEQUENCE [LARGE SCALE GENOMIC DNA]</scope>
    <source>
        <strain evidence="2 3">WH 0402</strain>
    </source>
</reference>
<dbReference type="EMBL" id="CAQN01000852">
    <property type="protein sequence ID" value="CCQ68862.1"/>
    <property type="molecule type" value="Genomic_DNA"/>
</dbReference>
<evidence type="ECO:0000259" key="1">
    <source>
        <dbReference type="Pfam" id="PF05192"/>
    </source>
</evidence>
<dbReference type="InterPro" id="IPR036187">
    <property type="entry name" value="DNA_mismatch_repair_MutS_sf"/>
</dbReference>
<dbReference type="Gene3D" id="1.10.1420.10">
    <property type="match status" value="1"/>
</dbReference>
<accession>T2JW69</accession>
<dbReference type="Pfam" id="PF05192">
    <property type="entry name" value="MutS_III"/>
    <property type="match status" value="1"/>
</dbReference>
<gene>
    <name evidence="2" type="ORF">CWATWH0402_2834</name>
</gene>
<dbReference type="GO" id="GO:0030983">
    <property type="term" value="F:mismatched DNA binding"/>
    <property type="evidence" value="ECO:0007669"/>
    <property type="project" value="InterPro"/>
</dbReference>
<dbReference type="Proteomes" id="UP000018130">
    <property type="component" value="Unassembled WGS sequence"/>
</dbReference>
<dbReference type="PANTHER" id="PTHR11361">
    <property type="entry name" value="DNA MISMATCH REPAIR PROTEIN MUTS FAMILY MEMBER"/>
    <property type="match status" value="1"/>
</dbReference>
<dbReference type="GO" id="GO:0005524">
    <property type="term" value="F:ATP binding"/>
    <property type="evidence" value="ECO:0007669"/>
    <property type="project" value="InterPro"/>
</dbReference>
<evidence type="ECO:0000313" key="2">
    <source>
        <dbReference type="EMBL" id="CCQ68862.1"/>
    </source>
</evidence>
<dbReference type="GO" id="GO:0140664">
    <property type="term" value="F:ATP-dependent DNA damage sensor activity"/>
    <property type="evidence" value="ECO:0007669"/>
    <property type="project" value="InterPro"/>
</dbReference>
<comment type="caution">
    <text evidence="2">The sequence shown here is derived from an EMBL/GenBank/DDBJ whole genome shotgun (WGS) entry which is preliminary data.</text>
</comment>
<name>T2JW69_CROWT</name>
<dbReference type="InterPro" id="IPR007696">
    <property type="entry name" value="DNA_mismatch_repair_MutS_core"/>
</dbReference>